<evidence type="ECO:0000313" key="1">
    <source>
        <dbReference type="EMBL" id="GHO59221.1"/>
    </source>
</evidence>
<dbReference type="EMBL" id="BNJG01000003">
    <property type="protein sequence ID" value="GHO59221.1"/>
    <property type="molecule type" value="Genomic_DNA"/>
</dbReference>
<dbReference type="Proteomes" id="UP000654345">
    <property type="component" value="Unassembled WGS sequence"/>
</dbReference>
<reference evidence="1 2" key="1">
    <citation type="journal article" date="2021" name="Int. J. Syst. Evol. Microbiol.">
        <title>Reticulibacter mediterranei gen. nov., sp. nov., within the new family Reticulibacteraceae fam. nov., and Ktedonospora formicarum gen. nov., sp. nov., Ktedonobacter robiniae sp. nov., Dictyobacter formicarum sp. nov. and Dictyobacter arantiisoli sp. nov., belonging to the class Ktedonobacteria.</title>
        <authorList>
            <person name="Yabe S."/>
            <person name="Zheng Y."/>
            <person name="Wang C.M."/>
            <person name="Sakai Y."/>
            <person name="Abe K."/>
            <person name="Yokota A."/>
            <person name="Donadio S."/>
            <person name="Cavaletti L."/>
            <person name="Monciardini P."/>
        </authorList>
    </citation>
    <scope>NUCLEOTIDE SEQUENCE [LARGE SCALE GENOMIC DNA]</scope>
    <source>
        <strain evidence="1 2">SOSP1-30</strain>
    </source>
</reference>
<gene>
    <name evidence="1" type="ORF">KSB_76960</name>
</gene>
<accession>A0ABQ3V2N2</accession>
<organism evidence="1 2">
    <name type="scientific">Ktedonobacter robiniae</name>
    <dbReference type="NCBI Taxonomy" id="2778365"/>
    <lineage>
        <taxon>Bacteria</taxon>
        <taxon>Bacillati</taxon>
        <taxon>Chloroflexota</taxon>
        <taxon>Ktedonobacteria</taxon>
        <taxon>Ktedonobacterales</taxon>
        <taxon>Ktedonobacteraceae</taxon>
        <taxon>Ktedonobacter</taxon>
    </lineage>
</organism>
<comment type="caution">
    <text evidence="1">The sequence shown here is derived from an EMBL/GenBank/DDBJ whole genome shotgun (WGS) entry which is preliminary data.</text>
</comment>
<proteinExistence type="predicted"/>
<protein>
    <submittedName>
        <fullName evidence="1">Uncharacterized protein</fullName>
    </submittedName>
</protein>
<name>A0ABQ3V2N2_9CHLR</name>
<sequence length="102" mass="11976">MEYQWHTPSRVRTGHLYRLIPRCVLTFSTLAGQQTQISTDEILLEVTVLAIIPVTKRMPALYELATTLDGERRVFVVSQHNVILQQQRRERQRRHETSPFFA</sequence>
<dbReference type="RefSeq" id="WP_201375428.1">
    <property type="nucleotide sequence ID" value="NZ_BNJG01000003.1"/>
</dbReference>
<keyword evidence="2" id="KW-1185">Reference proteome</keyword>
<evidence type="ECO:0000313" key="2">
    <source>
        <dbReference type="Proteomes" id="UP000654345"/>
    </source>
</evidence>